<dbReference type="PATRIC" id="fig|284581.3.peg.4765"/>
<accession>A0A0M0KZI9</accession>
<feature type="transmembrane region" description="Helical" evidence="1">
    <location>
        <begin position="68"/>
        <end position="87"/>
    </location>
</feature>
<keyword evidence="1" id="KW-0472">Membrane</keyword>
<reference evidence="3" key="1">
    <citation type="submission" date="2015-08" db="EMBL/GenBank/DDBJ databases">
        <title>Fjat-14210 dsm16467.</title>
        <authorList>
            <person name="Liu B."/>
            <person name="Wang J."/>
            <person name="Zhu Y."/>
            <person name="Liu G."/>
            <person name="Chen Q."/>
            <person name="Chen Z."/>
            <person name="Lan J."/>
            <person name="Che J."/>
            <person name="Ge C."/>
            <person name="Shi H."/>
            <person name="Pan Z."/>
            <person name="Liu X."/>
        </authorList>
    </citation>
    <scope>NUCLEOTIDE SEQUENCE [LARGE SCALE GENOMIC DNA]</scope>
    <source>
        <strain evidence="3">DSM 16467</strain>
    </source>
</reference>
<feature type="transmembrane region" description="Helical" evidence="1">
    <location>
        <begin position="6"/>
        <end position="23"/>
    </location>
</feature>
<feature type="transmembrane region" description="Helical" evidence="1">
    <location>
        <begin position="35"/>
        <end position="56"/>
    </location>
</feature>
<keyword evidence="3" id="KW-1185">Reference proteome</keyword>
<dbReference type="RefSeq" id="WP_053401897.1">
    <property type="nucleotide sequence ID" value="NZ_LILC01000016.1"/>
</dbReference>
<evidence type="ECO:0000313" key="3">
    <source>
        <dbReference type="Proteomes" id="UP000037558"/>
    </source>
</evidence>
<evidence type="ECO:0000313" key="2">
    <source>
        <dbReference type="EMBL" id="KOO44245.1"/>
    </source>
</evidence>
<protein>
    <submittedName>
        <fullName evidence="2">Uncharacterized protein</fullName>
    </submittedName>
</protein>
<proteinExistence type="predicted"/>
<dbReference type="OrthoDB" id="2425792at2"/>
<name>A0A0M0KZI9_9BACI</name>
<dbReference type="EMBL" id="LILC01000016">
    <property type="protein sequence ID" value="KOO44245.1"/>
    <property type="molecule type" value="Genomic_DNA"/>
</dbReference>
<organism evidence="2 3">
    <name type="scientific">Priestia koreensis</name>
    <dbReference type="NCBI Taxonomy" id="284581"/>
    <lineage>
        <taxon>Bacteria</taxon>
        <taxon>Bacillati</taxon>
        <taxon>Bacillota</taxon>
        <taxon>Bacilli</taxon>
        <taxon>Bacillales</taxon>
        <taxon>Bacillaceae</taxon>
        <taxon>Priestia</taxon>
    </lineage>
</organism>
<dbReference type="AlphaFoldDB" id="A0A0M0KZI9"/>
<sequence length="197" mass="22604">MKQNKWFLLAIISSVLVILYEFFKWEIVDVITEFMLLPLAFVLFGFFIVVTIKAVIELVKHKDWKPFTVQVITIAVLFLVPFNQINLRVDFELHQSKREEVVKKIESGELSKNVSDQPTLITLPSKFKNLSSGGGEVVVAKTSGGYSILFFTYLGAMDNFSGFVYVPIHKKPSGKAFDAHFREITKMDQNWYFVSSY</sequence>
<evidence type="ECO:0000256" key="1">
    <source>
        <dbReference type="SAM" id="Phobius"/>
    </source>
</evidence>
<comment type="caution">
    <text evidence="2">The sequence shown here is derived from an EMBL/GenBank/DDBJ whole genome shotgun (WGS) entry which is preliminary data.</text>
</comment>
<dbReference type="Proteomes" id="UP000037558">
    <property type="component" value="Unassembled WGS sequence"/>
</dbReference>
<keyword evidence="1" id="KW-1133">Transmembrane helix</keyword>
<keyword evidence="1" id="KW-0812">Transmembrane</keyword>
<gene>
    <name evidence="2" type="ORF">AMD01_13210</name>
</gene>